<sequence length="166" mass="19212">MPCIDLLQSHSASRRLRMTSSPVLDPWYCRHLELGFYHGPGSPECHSLTTTLRPVSSPRGTFDYFKLCLFFFLFIYHPSTNSSFDHYFYYHHHIMCYLLVERFSVCRCLYFQHAVDPCEAYGQRGHVVQEKIVLVGYTCSRHSLRCNGNNARDPTLPDSGYSSIKG</sequence>
<gene>
    <name evidence="1" type="ORF">M752DRAFT_18087</name>
</gene>
<organism evidence="1 2">
    <name type="scientific">Aspergillus phoenicis ATCC 13157</name>
    <dbReference type="NCBI Taxonomy" id="1353007"/>
    <lineage>
        <taxon>Eukaryota</taxon>
        <taxon>Fungi</taxon>
        <taxon>Dikarya</taxon>
        <taxon>Ascomycota</taxon>
        <taxon>Pezizomycotina</taxon>
        <taxon>Eurotiomycetes</taxon>
        <taxon>Eurotiomycetidae</taxon>
        <taxon>Eurotiales</taxon>
        <taxon>Aspergillaceae</taxon>
        <taxon>Aspergillus</taxon>
    </lineage>
</organism>
<dbReference type="EMBL" id="KZ851853">
    <property type="protein sequence ID" value="RDK42576.1"/>
    <property type="molecule type" value="Genomic_DNA"/>
</dbReference>
<evidence type="ECO:0000313" key="2">
    <source>
        <dbReference type="Proteomes" id="UP000254937"/>
    </source>
</evidence>
<accession>A0A370PK77</accession>
<protein>
    <submittedName>
        <fullName evidence="1">Uncharacterized protein</fullName>
    </submittedName>
</protein>
<proteinExistence type="predicted"/>
<keyword evidence="2" id="KW-1185">Reference proteome</keyword>
<reference evidence="1 2" key="1">
    <citation type="submission" date="2018-07" db="EMBL/GenBank/DDBJ databases">
        <title>Section-level genome sequencing of Aspergillus section Nigri to investigate inter- and intra-species variation.</title>
        <authorList>
            <consortium name="DOE Joint Genome Institute"/>
            <person name="Vesth T.C."/>
            <person name="Nybo J.L."/>
            <person name="Theobald S."/>
            <person name="Frisvad J.C."/>
            <person name="Larsen T.O."/>
            <person name="Nielsen K.F."/>
            <person name="Hoof J.B."/>
            <person name="Brandl J."/>
            <person name="Salamov A."/>
            <person name="Riley R."/>
            <person name="Gladden J.M."/>
            <person name="Phatale P."/>
            <person name="Nielsen M.T."/>
            <person name="Lyhne E.K."/>
            <person name="Kogle M.E."/>
            <person name="Strasser K."/>
            <person name="McDonnell E."/>
            <person name="Barry K."/>
            <person name="Clum A."/>
            <person name="Chen C."/>
            <person name="Nolan M."/>
            <person name="Sandor L."/>
            <person name="Kuo A."/>
            <person name="Lipzen A."/>
            <person name="Hainaut M."/>
            <person name="Drula E."/>
            <person name="Tsang A."/>
            <person name="Magnuson J.K."/>
            <person name="Henrissat B."/>
            <person name="Wiebenga A."/>
            <person name="Simmons B.A."/>
            <person name="Makela M.R."/>
            <person name="De vries R.P."/>
            <person name="Grigoriev I.V."/>
            <person name="Mortensen U.H."/>
            <person name="Baker S.E."/>
            <person name="Andersen M.R."/>
        </authorList>
    </citation>
    <scope>NUCLEOTIDE SEQUENCE [LARGE SCALE GENOMIC DNA]</scope>
    <source>
        <strain evidence="1 2">ATCC 13157</strain>
    </source>
</reference>
<dbReference type="AlphaFoldDB" id="A0A370PK77"/>
<dbReference type="Proteomes" id="UP000254937">
    <property type="component" value="Unassembled WGS sequence"/>
</dbReference>
<name>A0A370PK77_ASPPH</name>
<evidence type="ECO:0000313" key="1">
    <source>
        <dbReference type="EMBL" id="RDK42576.1"/>
    </source>
</evidence>